<feature type="transmembrane region" description="Helical" evidence="1">
    <location>
        <begin position="77"/>
        <end position="95"/>
    </location>
</feature>
<dbReference type="RefSeq" id="WP_180192123.1">
    <property type="nucleotide sequence ID" value="NZ_CP048654.1"/>
</dbReference>
<feature type="transmembrane region" description="Helical" evidence="1">
    <location>
        <begin position="248"/>
        <end position="271"/>
    </location>
</feature>
<feature type="transmembrane region" description="Helical" evidence="1">
    <location>
        <begin position="102"/>
        <end position="119"/>
    </location>
</feature>
<feature type="transmembrane region" description="Helical" evidence="1">
    <location>
        <begin position="39"/>
        <end position="57"/>
    </location>
</feature>
<keyword evidence="1" id="KW-0812">Transmembrane</keyword>
<feature type="transmembrane region" description="Helical" evidence="1">
    <location>
        <begin position="6"/>
        <end position="27"/>
    </location>
</feature>
<sequence>MDRFVAGVYRYCQFLYILGFFTFYLKTSDLKNNIYLKHLFLLSVSFPLFYSLFFYFFNPDKVIVFNRLSSYFGNPNFLGAFICLSIFPVIYTISLIKVRVQFLLYIFYFLVLFIFNLIYAGSNSYWILSLIILILALISMSKSLIGFAKIIFSFLFLGFWVYFVLGSIQFDNELSGVNRTFKLLETISGGGDVNSLGSGELRGNLAGEAIEFILTSVKNIFFGIGLGQSPIIIGANHGGFVTAHNAHIVLFMEMGAIGYFYFMFILFYFILKIKISKISLCFLISYLFSMLATPHVYMPFLWGIMVYGLFVYKINIRPLS</sequence>
<name>A0A7S7AEC4_9GAMM</name>
<evidence type="ECO:0000256" key="1">
    <source>
        <dbReference type="SAM" id="Phobius"/>
    </source>
</evidence>
<accession>A0A7S7AEC4</accession>
<gene>
    <name evidence="2" type="ORF">G0027_08150</name>
</gene>
<dbReference type="EMBL" id="CP048654">
    <property type="protein sequence ID" value="QOW42832.1"/>
    <property type="molecule type" value="Genomic_DNA"/>
</dbReference>
<dbReference type="Proteomes" id="UP000593812">
    <property type="component" value="Chromosome"/>
</dbReference>
<feature type="transmembrane region" description="Helical" evidence="1">
    <location>
        <begin position="283"/>
        <end position="310"/>
    </location>
</feature>
<keyword evidence="1" id="KW-1133">Transmembrane helix</keyword>
<proteinExistence type="predicted"/>
<protein>
    <recommendedName>
        <fullName evidence="4">O-antigen ligase domain-containing protein</fullName>
    </recommendedName>
</protein>
<feature type="transmembrane region" description="Helical" evidence="1">
    <location>
        <begin position="125"/>
        <end position="145"/>
    </location>
</feature>
<feature type="transmembrane region" description="Helical" evidence="1">
    <location>
        <begin position="150"/>
        <end position="170"/>
    </location>
</feature>
<keyword evidence="1" id="KW-0472">Membrane</keyword>
<evidence type="ECO:0008006" key="4">
    <source>
        <dbReference type="Google" id="ProtNLM"/>
    </source>
</evidence>
<dbReference type="PANTHER" id="PTHR37422:SF13">
    <property type="entry name" value="LIPOPOLYSACCHARIDE BIOSYNTHESIS PROTEIN PA4999-RELATED"/>
    <property type="match status" value="1"/>
</dbReference>
<evidence type="ECO:0000313" key="2">
    <source>
        <dbReference type="EMBL" id="QOW42832.1"/>
    </source>
</evidence>
<dbReference type="PANTHER" id="PTHR37422">
    <property type="entry name" value="TEICHURONIC ACID BIOSYNTHESIS PROTEIN TUAE"/>
    <property type="match status" value="1"/>
</dbReference>
<dbReference type="AlphaFoldDB" id="A0A7S7AEC4"/>
<evidence type="ECO:0000313" key="3">
    <source>
        <dbReference type="Proteomes" id="UP000593812"/>
    </source>
</evidence>
<organism evidence="2 3">
    <name type="scientific">Acinetobacter indicus</name>
    <dbReference type="NCBI Taxonomy" id="756892"/>
    <lineage>
        <taxon>Bacteria</taxon>
        <taxon>Pseudomonadati</taxon>
        <taxon>Pseudomonadota</taxon>
        <taxon>Gammaproteobacteria</taxon>
        <taxon>Moraxellales</taxon>
        <taxon>Moraxellaceae</taxon>
        <taxon>Acinetobacter</taxon>
    </lineage>
</organism>
<dbReference type="InterPro" id="IPR051533">
    <property type="entry name" value="WaaL-like"/>
</dbReference>
<reference evidence="2 3" key="1">
    <citation type="submission" date="2020-02" db="EMBL/GenBank/DDBJ databases">
        <title>Tigecycline-resistant Acinetobacter species from pigs and migratory birds.</title>
        <authorList>
            <person name="Chen C."/>
            <person name="Sun J."/>
            <person name="Liao X.-P."/>
            <person name="Liu Y.-H."/>
        </authorList>
    </citation>
    <scope>NUCLEOTIDE SEQUENCE [LARGE SCALE GENOMIC DNA]</scope>
    <source>
        <strain evidence="2 3">C15_T</strain>
    </source>
</reference>